<dbReference type="Pfam" id="PF17660">
    <property type="entry name" value="BTRD1"/>
    <property type="match status" value="2"/>
</dbReference>
<evidence type="ECO:0000313" key="3">
    <source>
        <dbReference type="EMBL" id="MBC6491358.1"/>
    </source>
</evidence>
<evidence type="ECO:0000313" key="4">
    <source>
        <dbReference type="Proteomes" id="UP000765802"/>
    </source>
</evidence>
<sequence>MTCMKNFSGYRFCCLYLAVLLLVAPMLTRSQTLAAIDKALEDEMINQQVPGMVVGVISQGRIVHARAYGFQDAERTQALNLTDVVRIASVSKLYTAIAIHRLVETGKIGSLDDKVIKYVGYWPGASSVSDYDKKRNITIRQLLTHRSGIGHYSINETPSAYKSVTGSYNAGQGVDVFKNPALVATPGDTMVYSTFAYNLLGAVVEGASGQPYNAYLNSLASSFRLGTLRPSTGDFSGFIKSCDGSLQLSKIGQQEWKTPGGGLETTVPGMLNLMMALMQNNILKDPQPLWETVAANTKDGSLYRQGVEAQGSGSSLRVWHGGAHGNLRTLFHYFPDAKNGVVVFANAEFANTNRIAARVYSALNLNVFPNNTTVDYLCNSTVHTGCGNRYFTATFHKQPGKAVLRNLYSMNAFNKEWNTISSNGYNAVKLLATNQGGTIKWSALFHTSDNPYALWRNFTEDQFHTKWDEMRRYGLVLTDLEVHQSGNTRYFSGLFSKTGDGAKTFYISGVTAARFNEIFQLNKSKGLNLVDIEIYNHNGQPTYAGVWREGSRNGYKTDVPESSVVNQINSYQSAGYIVVDLDRRHNGSGWVWDMVISPSTTSQKIEHRLSYCDLMTKANTYRNTGYIMTTLEEYD</sequence>
<dbReference type="InterPro" id="IPR049511">
    <property type="entry name" value="PGH-like_rpt"/>
</dbReference>
<dbReference type="InterPro" id="IPR001466">
    <property type="entry name" value="Beta-lactam-related"/>
</dbReference>
<keyword evidence="1" id="KW-0732">Signal</keyword>
<feature type="signal peptide" evidence="1">
    <location>
        <begin position="1"/>
        <end position="34"/>
    </location>
</feature>
<dbReference type="PANTHER" id="PTHR46825">
    <property type="entry name" value="D-ALANYL-D-ALANINE-CARBOXYPEPTIDASE/ENDOPEPTIDASE AMPH"/>
    <property type="match status" value="1"/>
</dbReference>
<reference evidence="3 4" key="1">
    <citation type="submission" date="2016-07" db="EMBL/GenBank/DDBJ databases">
        <title>Genome analysis of Flavihumibacter stibioxidans YS-17.</title>
        <authorList>
            <person name="Shi K."/>
            <person name="Han Y."/>
            <person name="Wang G."/>
        </authorList>
    </citation>
    <scope>NUCLEOTIDE SEQUENCE [LARGE SCALE GENOMIC DNA]</scope>
    <source>
        <strain evidence="3 4">YS-17</strain>
    </source>
</reference>
<gene>
    <name evidence="3" type="ORF">BC349_09965</name>
</gene>
<dbReference type="Pfam" id="PF00144">
    <property type="entry name" value="Beta-lactamase"/>
    <property type="match status" value="1"/>
</dbReference>
<protein>
    <recommendedName>
        <fullName evidence="2">Beta-lactamase-related domain-containing protein</fullName>
    </recommendedName>
</protein>
<name>A0ABR7M8J9_9BACT</name>
<keyword evidence="4" id="KW-1185">Reference proteome</keyword>
<dbReference type="Gene3D" id="3.40.710.10">
    <property type="entry name" value="DD-peptidase/beta-lactamase superfamily"/>
    <property type="match status" value="1"/>
</dbReference>
<dbReference type="PANTHER" id="PTHR46825:SF9">
    <property type="entry name" value="BETA-LACTAMASE-RELATED DOMAIN-CONTAINING PROTEIN"/>
    <property type="match status" value="1"/>
</dbReference>
<dbReference type="SUPFAM" id="SSF56601">
    <property type="entry name" value="beta-lactamase/transpeptidase-like"/>
    <property type="match status" value="1"/>
</dbReference>
<feature type="domain" description="Beta-lactamase-related" evidence="2">
    <location>
        <begin position="37"/>
        <end position="359"/>
    </location>
</feature>
<evidence type="ECO:0000259" key="2">
    <source>
        <dbReference type="Pfam" id="PF00144"/>
    </source>
</evidence>
<proteinExistence type="predicted"/>
<comment type="caution">
    <text evidence="3">The sequence shown here is derived from an EMBL/GenBank/DDBJ whole genome shotgun (WGS) entry which is preliminary data.</text>
</comment>
<accession>A0ABR7M8J9</accession>
<dbReference type="InterPro" id="IPR012338">
    <property type="entry name" value="Beta-lactam/transpept-like"/>
</dbReference>
<dbReference type="EMBL" id="MBUA01000012">
    <property type="protein sequence ID" value="MBC6491358.1"/>
    <property type="molecule type" value="Genomic_DNA"/>
</dbReference>
<feature type="chain" id="PRO_5046307583" description="Beta-lactamase-related domain-containing protein" evidence="1">
    <location>
        <begin position="35"/>
        <end position="635"/>
    </location>
</feature>
<organism evidence="3 4">
    <name type="scientific">Flavihumibacter stibioxidans</name>
    <dbReference type="NCBI Taxonomy" id="1834163"/>
    <lineage>
        <taxon>Bacteria</taxon>
        <taxon>Pseudomonadati</taxon>
        <taxon>Bacteroidota</taxon>
        <taxon>Chitinophagia</taxon>
        <taxon>Chitinophagales</taxon>
        <taxon>Chitinophagaceae</taxon>
        <taxon>Flavihumibacter</taxon>
    </lineage>
</organism>
<evidence type="ECO:0000256" key="1">
    <source>
        <dbReference type="SAM" id="SignalP"/>
    </source>
</evidence>
<dbReference type="Proteomes" id="UP000765802">
    <property type="component" value="Unassembled WGS sequence"/>
</dbReference>
<dbReference type="InterPro" id="IPR050491">
    <property type="entry name" value="AmpC-like"/>
</dbReference>